<reference evidence="8 9" key="1">
    <citation type="submission" date="2018-11" db="EMBL/GenBank/DDBJ databases">
        <title>Trebonia kvetii gen.nov., sp.nov., a novel acidophilic actinobacterium, and proposal of the new actinobacterial family Treboniaceae fam. nov.</title>
        <authorList>
            <person name="Rapoport D."/>
            <person name="Sagova-Mareckova M."/>
            <person name="Sedlacek I."/>
            <person name="Provaznik J."/>
            <person name="Kralova S."/>
            <person name="Pavlinic D."/>
            <person name="Benes V."/>
            <person name="Kopecky J."/>
        </authorList>
    </citation>
    <scope>NUCLEOTIDE SEQUENCE [LARGE SCALE GENOMIC DNA]</scope>
    <source>
        <strain evidence="8 9">15Tr583</strain>
    </source>
</reference>
<dbReference type="PRINTS" id="PR00164">
    <property type="entry name" value="ABC2TRNSPORT"/>
</dbReference>
<evidence type="ECO:0000259" key="7">
    <source>
        <dbReference type="PROSITE" id="PS51012"/>
    </source>
</evidence>
<keyword evidence="6" id="KW-1003">Cell membrane</keyword>
<comment type="subcellular location">
    <subcellularLocation>
        <location evidence="6">Cell membrane</location>
        <topology evidence="6">Multi-pass membrane protein</topology>
    </subcellularLocation>
    <subcellularLocation>
        <location evidence="1">Membrane</location>
        <topology evidence="1">Multi-pass membrane protein</topology>
    </subcellularLocation>
</comment>
<feature type="transmembrane region" description="Helical" evidence="6">
    <location>
        <begin position="199"/>
        <end position="221"/>
    </location>
</feature>
<gene>
    <name evidence="8" type="ORF">EAS64_23250</name>
</gene>
<dbReference type="InterPro" id="IPR013525">
    <property type="entry name" value="ABC2_TM"/>
</dbReference>
<accession>A0A6P2BWK6</accession>
<sequence length="278" mass="30241">MSADALYLEPPRLETLPKLPNSVVLSFRAFRCWLLMYQRTWRASVWSSVLGPLFYLGAMGYGLGSLVDKNGTAALGGVSYVVFVAPAVLAVHSMNSGMGNALFPVFGGMHWNRIYIAAKATMLRPVDIYRGHLLFITMRIAMNAAVFIVFMAAFGLITSPWAVLLLPAAVLLGVAFATPCAAWAVTLEHDMAMNYPIRFGAIPLMLFSGTFFPVSQLPGWIRPLAYATPLWHGVALCRGLSLGTLTAGSAALHVGYLAALTATGLWFGARTYRRRLYV</sequence>
<dbReference type="OrthoDB" id="9778589at2"/>
<protein>
    <recommendedName>
        <fullName evidence="6">Transport permease protein</fullName>
    </recommendedName>
</protein>
<dbReference type="PANTHER" id="PTHR43229">
    <property type="entry name" value="NODULATION PROTEIN J"/>
    <property type="match status" value="1"/>
</dbReference>
<dbReference type="PIRSF" id="PIRSF006648">
    <property type="entry name" value="DrrB"/>
    <property type="match status" value="1"/>
</dbReference>
<dbReference type="InterPro" id="IPR051784">
    <property type="entry name" value="Nod_factor_ABC_transporter"/>
</dbReference>
<dbReference type="GO" id="GO:0043190">
    <property type="term" value="C:ATP-binding cassette (ABC) transporter complex"/>
    <property type="evidence" value="ECO:0007669"/>
    <property type="project" value="InterPro"/>
</dbReference>
<feature type="transmembrane region" description="Helical" evidence="6">
    <location>
        <begin position="133"/>
        <end position="157"/>
    </location>
</feature>
<comment type="caution">
    <text evidence="8">The sequence shown here is derived from an EMBL/GenBank/DDBJ whole genome shotgun (WGS) entry which is preliminary data.</text>
</comment>
<dbReference type="Pfam" id="PF01061">
    <property type="entry name" value="ABC2_membrane"/>
    <property type="match status" value="1"/>
</dbReference>
<evidence type="ECO:0000313" key="9">
    <source>
        <dbReference type="Proteomes" id="UP000460272"/>
    </source>
</evidence>
<dbReference type="PANTHER" id="PTHR43229:SF2">
    <property type="entry name" value="NODULATION PROTEIN J"/>
    <property type="match status" value="1"/>
</dbReference>
<evidence type="ECO:0000256" key="4">
    <source>
        <dbReference type="ARBA" id="ARBA00023136"/>
    </source>
</evidence>
<dbReference type="EMBL" id="RPFW01000004">
    <property type="protein sequence ID" value="TVZ03328.1"/>
    <property type="molecule type" value="Genomic_DNA"/>
</dbReference>
<comment type="similarity">
    <text evidence="6">Belongs to the ABC-2 integral membrane protein family.</text>
</comment>
<dbReference type="Proteomes" id="UP000460272">
    <property type="component" value="Unassembled WGS sequence"/>
</dbReference>
<keyword evidence="4 6" id="KW-0472">Membrane</keyword>
<dbReference type="InterPro" id="IPR047817">
    <property type="entry name" value="ABC2_TM_bact-type"/>
</dbReference>
<dbReference type="PROSITE" id="PS51012">
    <property type="entry name" value="ABC_TM2"/>
    <property type="match status" value="1"/>
</dbReference>
<dbReference type="GO" id="GO:0046677">
    <property type="term" value="P:response to antibiotic"/>
    <property type="evidence" value="ECO:0007669"/>
    <property type="project" value="UniProtKB-KW"/>
</dbReference>
<organism evidence="8 9">
    <name type="scientific">Trebonia kvetii</name>
    <dbReference type="NCBI Taxonomy" id="2480626"/>
    <lineage>
        <taxon>Bacteria</taxon>
        <taxon>Bacillati</taxon>
        <taxon>Actinomycetota</taxon>
        <taxon>Actinomycetes</taxon>
        <taxon>Streptosporangiales</taxon>
        <taxon>Treboniaceae</taxon>
        <taxon>Trebonia</taxon>
    </lineage>
</organism>
<dbReference type="GO" id="GO:0140359">
    <property type="term" value="F:ABC-type transporter activity"/>
    <property type="evidence" value="ECO:0007669"/>
    <property type="project" value="InterPro"/>
</dbReference>
<keyword evidence="6" id="KW-0813">Transport</keyword>
<keyword evidence="3 6" id="KW-1133">Transmembrane helix</keyword>
<keyword evidence="2 6" id="KW-0812">Transmembrane</keyword>
<dbReference type="InterPro" id="IPR000412">
    <property type="entry name" value="ABC_2_transport"/>
</dbReference>
<keyword evidence="5" id="KW-0046">Antibiotic resistance</keyword>
<keyword evidence="9" id="KW-1185">Reference proteome</keyword>
<evidence type="ECO:0000256" key="6">
    <source>
        <dbReference type="RuleBase" id="RU361157"/>
    </source>
</evidence>
<feature type="transmembrane region" description="Helical" evidence="6">
    <location>
        <begin position="73"/>
        <end position="91"/>
    </location>
</feature>
<dbReference type="AlphaFoldDB" id="A0A6P2BWK6"/>
<name>A0A6P2BWK6_9ACTN</name>
<proteinExistence type="inferred from homology"/>
<evidence type="ECO:0000256" key="1">
    <source>
        <dbReference type="ARBA" id="ARBA00004141"/>
    </source>
</evidence>
<evidence type="ECO:0000256" key="3">
    <source>
        <dbReference type="ARBA" id="ARBA00022989"/>
    </source>
</evidence>
<dbReference type="RefSeq" id="WP_145855984.1">
    <property type="nucleotide sequence ID" value="NZ_RPFW01000004.1"/>
</dbReference>
<evidence type="ECO:0000313" key="8">
    <source>
        <dbReference type="EMBL" id="TVZ03328.1"/>
    </source>
</evidence>
<feature type="domain" description="ABC transmembrane type-2" evidence="7">
    <location>
        <begin position="43"/>
        <end position="275"/>
    </location>
</feature>
<evidence type="ECO:0000256" key="2">
    <source>
        <dbReference type="ARBA" id="ARBA00022692"/>
    </source>
</evidence>
<evidence type="ECO:0000256" key="5">
    <source>
        <dbReference type="ARBA" id="ARBA00023251"/>
    </source>
</evidence>
<feature type="transmembrane region" description="Helical" evidence="6">
    <location>
        <begin position="49"/>
        <end position="67"/>
    </location>
</feature>
<feature type="transmembrane region" description="Helical" evidence="6">
    <location>
        <begin position="163"/>
        <end position="187"/>
    </location>
</feature>
<feature type="transmembrane region" description="Helical" evidence="6">
    <location>
        <begin position="250"/>
        <end position="269"/>
    </location>
</feature>